<proteinExistence type="inferred from homology"/>
<name>A0A1E3X6H0_9BACT</name>
<evidence type="ECO:0000313" key="5">
    <source>
        <dbReference type="EMBL" id="ODS31240.1"/>
    </source>
</evidence>
<evidence type="ECO:0000259" key="4">
    <source>
        <dbReference type="Pfam" id="PF00535"/>
    </source>
</evidence>
<dbReference type="InterPro" id="IPR001173">
    <property type="entry name" value="Glyco_trans_2-like"/>
</dbReference>
<protein>
    <submittedName>
        <fullName evidence="5">Putative glycosyl transferase</fullName>
    </submittedName>
</protein>
<dbReference type="PANTHER" id="PTHR43179">
    <property type="entry name" value="RHAMNOSYLTRANSFERASE WBBL"/>
    <property type="match status" value="1"/>
</dbReference>
<dbReference type="Proteomes" id="UP000094056">
    <property type="component" value="Unassembled WGS sequence"/>
</dbReference>
<dbReference type="PANTHER" id="PTHR43179:SF12">
    <property type="entry name" value="GALACTOFURANOSYLTRANSFERASE GLFT2"/>
    <property type="match status" value="1"/>
</dbReference>
<dbReference type="AlphaFoldDB" id="A0A1E3X6H0"/>
<dbReference type="GO" id="GO:0016757">
    <property type="term" value="F:glycosyltransferase activity"/>
    <property type="evidence" value="ECO:0007669"/>
    <property type="project" value="UniProtKB-KW"/>
</dbReference>
<gene>
    <name evidence="5" type="ORF">SCARUB_03634</name>
</gene>
<evidence type="ECO:0000313" key="6">
    <source>
        <dbReference type="Proteomes" id="UP000094056"/>
    </source>
</evidence>
<evidence type="ECO:0000256" key="2">
    <source>
        <dbReference type="ARBA" id="ARBA00022676"/>
    </source>
</evidence>
<dbReference type="InterPro" id="IPR029044">
    <property type="entry name" value="Nucleotide-diphossugar_trans"/>
</dbReference>
<dbReference type="CDD" id="cd04186">
    <property type="entry name" value="GT_2_like_c"/>
    <property type="match status" value="1"/>
</dbReference>
<keyword evidence="2" id="KW-0328">Glycosyltransferase</keyword>
<keyword evidence="3 5" id="KW-0808">Transferase</keyword>
<dbReference type="Pfam" id="PF00535">
    <property type="entry name" value="Glycos_transf_2"/>
    <property type="match status" value="1"/>
</dbReference>
<organism evidence="5 6">
    <name type="scientific">Candidatus Scalindua rubra</name>
    <dbReference type="NCBI Taxonomy" id="1872076"/>
    <lineage>
        <taxon>Bacteria</taxon>
        <taxon>Pseudomonadati</taxon>
        <taxon>Planctomycetota</taxon>
        <taxon>Candidatus Brocadiia</taxon>
        <taxon>Candidatus Brocadiales</taxon>
        <taxon>Candidatus Scalinduaceae</taxon>
        <taxon>Candidatus Scalindua</taxon>
    </lineage>
</organism>
<accession>A0A1E3X6H0</accession>
<feature type="domain" description="Glycosyltransferase 2-like" evidence="4">
    <location>
        <begin position="20"/>
        <end position="160"/>
    </location>
</feature>
<dbReference type="Gene3D" id="3.90.550.10">
    <property type="entry name" value="Spore Coat Polysaccharide Biosynthesis Protein SpsA, Chain A"/>
    <property type="match status" value="1"/>
</dbReference>
<comment type="caution">
    <text evidence="5">The sequence shown here is derived from an EMBL/GenBank/DDBJ whole genome shotgun (WGS) entry which is preliminary data.</text>
</comment>
<evidence type="ECO:0000256" key="1">
    <source>
        <dbReference type="ARBA" id="ARBA00006739"/>
    </source>
</evidence>
<reference evidence="5 6" key="1">
    <citation type="submission" date="2016-07" db="EMBL/GenBank/DDBJ databases">
        <title>Draft genome of Scalindua rubra, obtained from a brine-seawater interface in the Red Sea, sheds light on salt adaptation in anammox bacteria.</title>
        <authorList>
            <person name="Speth D.R."/>
            <person name="Lagkouvardos I."/>
            <person name="Wang Y."/>
            <person name="Qian P.-Y."/>
            <person name="Dutilh B.E."/>
            <person name="Jetten M.S."/>
        </authorList>
    </citation>
    <scope>NUCLEOTIDE SEQUENCE [LARGE SCALE GENOMIC DNA]</scope>
    <source>
        <strain evidence="5">BSI-1</strain>
    </source>
</reference>
<comment type="similarity">
    <text evidence="1">Belongs to the glycosyltransferase 2 family.</text>
</comment>
<sequence length="320" mass="36283">MAIGGNEKMTVIQTYPKVTIIILHLKDIQCLVDCITSLNKITYHNYSIIIVNNGCKNMTLLGALAPISQHITKVIDTEKNLSFAEGNNVGIRQALRDQAEYMLLLNDDTEVAPDFLTTLVNAAEACPDAGMLGPKIYRFNEPNKVWFAGAHFNPETCMVTATGYDHVDQTEDALTVRSDYITGCALLVKRKTIEKIGMLDERFFLYWEDVDWGLRCSKAGLKNLIVPSSHIWHKISVSSGGIDSLIRAYHKTRSHLLIARLYVPKALCKLQRKFFRDITWLLFKSSEPNRIKKTMAYCLAIMDYHSGKIGRGPHWLWMNK</sequence>
<dbReference type="SUPFAM" id="SSF53448">
    <property type="entry name" value="Nucleotide-diphospho-sugar transferases"/>
    <property type="match status" value="1"/>
</dbReference>
<dbReference type="EMBL" id="MAYW01000132">
    <property type="protein sequence ID" value="ODS31240.1"/>
    <property type="molecule type" value="Genomic_DNA"/>
</dbReference>
<evidence type="ECO:0000256" key="3">
    <source>
        <dbReference type="ARBA" id="ARBA00022679"/>
    </source>
</evidence>